<protein>
    <submittedName>
        <fullName evidence="2">20084_t:CDS:1</fullName>
    </submittedName>
</protein>
<proteinExistence type="predicted"/>
<dbReference type="Proteomes" id="UP000789759">
    <property type="component" value="Unassembled WGS sequence"/>
</dbReference>
<dbReference type="EMBL" id="CAJVQA010010845">
    <property type="protein sequence ID" value="CAG8701530.1"/>
    <property type="molecule type" value="Genomic_DNA"/>
</dbReference>
<dbReference type="Gene3D" id="1.10.510.10">
    <property type="entry name" value="Transferase(Phosphotransferase) domain 1"/>
    <property type="match status" value="1"/>
</dbReference>
<dbReference type="PANTHER" id="PTHR44329">
    <property type="entry name" value="SERINE/THREONINE-PROTEIN KINASE TNNI3K-RELATED"/>
    <property type="match status" value="1"/>
</dbReference>
<keyword evidence="3" id="KW-1185">Reference proteome</keyword>
<dbReference type="GO" id="GO:0004674">
    <property type="term" value="F:protein serine/threonine kinase activity"/>
    <property type="evidence" value="ECO:0007669"/>
    <property type="project" value="TreeGrafter"/>
</dbReference>
<reference evidence="2" key="1">
    <citation type="submission" date="2021-06" db="EMBL/GenBank/DDBJ databases">
        <authorList>
            <person name="Kallberg Y."/>
            <person name="Tangrot J."/>
            <person name="Rosling A."/>
        </authorList>
    </citation>
    <scope>NUCLEOTIDE SEQUENCE</scope>
    <source>
        <strain evidence="2">FL966</strain>
    </source>
</reference>
<organism evidence="2 3">
    <name type="scientific">Cetraspora pellucida</name>
    <dbReference type="NCBI Taxonomy" id="1433469"/>
    <lineage>
        <taxon>Eukaryota</taxon>
        <taxon>Fungi</taxon>
        <taxon>Fungi incertae sedis</taxon>
        <taxon>Mucoromycota</taxon>
        <taxon>Glomeromycotina</taxon>
        <taxon>Glomeromycetes</taxon>
        <taxon>Diversisporales</taxon>
        <taxon>Gigasporaceae</taxon>
        <taxon>Cetraspora</taxon>
    </lineage>
</organism>
<accession>A0A9N9HQW7</accession>
<dbReference type="Pfam" id="PF00069">
    <property type="entry name" value="Pkinase"/>
    <property type="match status" value="1"/>
</dbReference>
<dbReference type="InterPro" id="IPR051681">
    <property type="entry name" value="Ser/Thr_Kinases-Pseudokinases"/>
</dbReference>
<dbReference type="InterPro" id="IPR011990">
    <property type="entry name" value="TPR-like_helical_dom_sf"/>
</dbReference>
<evidence type="ECO:0000313" key="3">
    <source>
        <dbReference type="Proteomes" id="UP000789759"/>
    </source>
</evidence>
<dbReference type="PROSITE" id="PS50011">
    <property type="entry name" value="PROTEIN_KINASE_DOM"/>
    <property type="match status" value="1"/>
</dbReference>
<dbReference type="SUPFAM" id="SSF81901">
    <property type="entry name" value="HCP-like"/>
    <property type="match status" value="1"/>
</dbReference>
<dbReference type="PROSITE" id="PS00109">
    <property type="entry name" value="PROTEIN_KINASE_TYR"/>
    <property type="match status" value="1"/>
</dbReference>
<dbReference type="InterPro" id="IPR006597">
    <property type="entry name" value="Sel1-like"/>
</dbReference>
<comment type="caution">
    <text evidence="2">The sequence shown here is derived from an EMBL/GenBank/DDBJ whole genome shotgun (WGS) entry which is preliminary data.</text>
</comment>
<dbReference type="GO" id="GO:0005524">
    <property type="term" value="F:ATP binding"/>
    <property type="evidence" value="ECO:0007669"/>
    <property type="project" value="InterPro"/>
</dbReference>
<gene>
    <name evidence="2" type="ORF">CPELLU_LOCUS11853</name>
</gene>
<dbReference type="OrthoDB" id="2422033at2759"/>
<feature type="domain" description="Protein kinase" evidence="1">
    <location>
        <begin position="74"/>
        <end position="390"/>
    </location>
</feature>
<dbReference type="InterPro" id="IPR008266">
    <property type="entry name" value="Tyr_kinase_AS"/>
</dbReference>
<evidence type="ECO:0000313" key="2">
    <source>
        <dbReference type="EMBL" id="CAG8701530.1"/>
    </source>
</evidence>
<sequence length="578" mass="67084">MSYTEDHNSYVESPIDLKPPPFPTNFTSTSSKCIDLSIAKKSLDVAKQGFQKLKLKDLSAKGLEVTKYGEDMLEEIQQLLSNGSRSKETNDQSSECEKDENKVNLKFQKFIEDSADFQNFTDCLWNIFLLLDNVGTLEARDAINKLKVAIKNWKSKQGGWNLIRSKTFSFVKFLSIPRRRFDNKFKINEDDLLDGEIVRGSKSHISQRIYQKYTKVAEKTVDKCDDALELKKEIKFMQELNSNLTPDNKLLIACGIANALNYCHERDILHGDIRTSNILLDEYLHPKLYNFQIPKESSTPTSAIPIDMLIWSSPERIRVMWAIEYQQLPFDALTSEEEIKQTILDENRPKLTSKDGIPAEYQDLIKKSWSQDPSSRQAMKLIFEHLNKLINSSGKDAYDDFDSTEHIDPSNYEILRRSYNRSSQYSVQYKNIEQGIEFHKNKKYKDAWEIFQSCYETKPEDPNSNFWIGFYYIKGFGKKDVKKGMEFLKKASDLRHPEAQYWYALTLLNGPVPFEGDRYMTAVKYLKNSAKQNNYLALEKWGQIVLKGQYYQKADPPIGRALIDKANKIKMENRKPTI</sequence>
<dbReference type="SMART" id="SM00671">
    <property type="entry name" value="SEL1"/>
    <property type="match status" value="2"/>
</dbReference>
<name>A0A9N9HQW7_9GLOM</name>
<dbReference type="AlphaFoldDB" id="A0A9N9HQW7"/>
<dbReference type="SUPFAM" id="SSF56112">
    <property type="entry name" value="Protein kinase-like (PK-like)"/>
    <property type="match status" value="1"/>
</dbReference>
<dbReference type="InterPro" id="IPR011009">
    <property type="entry name" value="Kinase-like_dom_sf"/>
</dbReference>
<evidence type="ECO:0000259" key="1">
    <source>
        <dbReference type="PROSITE" id="PS50011"/>
    </source>
</evidence>
<dbReference type="InterPro" id="IPR000719">
    <property type="entry name" value="Prot_kinase_dom"/>
</dbReference>
<dbReference type="Gene3D" id="1.25.40.10">
    <property type="entry name" value="Tetratricopeptide repeat domain"/>
    <property type="match status" value="1"/>
</dbReference>